<evidence type="ECO:0000256" key="1">
    <source>
        <dbReference type="ARBA" id="ARBA00004173"/>
    </source>
</evidence>
<feature type="compositionally biased region" description="Acidic residues" evidence="7">
    <location>
        <begin position="733"/>
        <end position="746"/>
    </location>
</feature>
<dbReference type="GO" id="GO:0031508">
    <property type="term" value="P:pericentric heterochromatin formation"/>
    <property type="evidence" value="ECO:0007669"/>
    <property type="project" value="TreeGrafter"/>
</dbReference>
<feature type="region of interest" description="Disordered" evidence="7">
    <location>
        <begin position="935"/>
        <end position="987"/>
    </location>
</feature>
<evidence type="ECO:0000256" key="6">
    <source>
        <dbReference type="PROSITE-ProRule" id="PRU00236"/>
    </source>
</evidence>
<dbReference type="GO" id="GO:0005739">
    <property type="term" value="C:mitochondrion"/>
    <property type="evidence" value="ECO:0007669"/>
    <property type="project" value="UniProtKB-SubCell"/>
</dbReference>
<dbReference type="GO" id="GO:0017136">
    <property type="term" value="F:histone deacetylase activity, NAD-dependent"/>
    <property type="evidence" value="ECO:0007669"/>
    <property type="project" value="TreeGrafter"/>
</dbReference>
<feature type="region of interest" description="Disordered" evidence="7">
    <location>
        <begin position="179"/>
        <end position="205"/>
    </location>
</feature>
<comment type="caution">
    <text evidence="9">The sequence shown here is derived from an EMBL/GenBank/DDBJ whole genome shotgun (WGS) entry which is preliminary data.</text>
</comment>
<gene>
    <name evidence="9" type="ORF">Clacol_002294</name>
</gene>
<dbReference type="Proteomes" id="UP001050691">
    <property type="component" value="Unassembled WGS sequence"/>
</dbReference>
<name>A0AAV5A0B8_9AGAM</name>
<comment type="caution">
    <text evidence="6">Lacks conserved residue(s) required for the propagation of feature annotation.</text>
</comment>
<dbReference type="PANTHER" id="PTHR11085:SF15">
    <property type="entry name" value="NAD-DEPENDENT HISTONE DEACETYLASE HST4"/>
    <property type="match status" value="1"/>
</dbReference>
<protein>
    <recommendedName>
        <fullName evidence="8">Deacetylase sirtuin-type domain-containing protein</fullName>
    </recommendedName>
</protein>
<dbReference type="GO" id="GO:0031934">
    <property type="term" value="C:mating-type region heterochromatin"/>
    <property type="evidence" value="ECO:0007669"/>
    <property type="project" value="TreeGrafter"/>
</dbReference>
<sequence length="1029" mass="111629">MTFYVPLACAGAGRSNTHASNAAIVNPPSTLPPFVRSSTTPEEHLNSVFDSILKAKRVAVVCGAGISVEAGIPDFRSPDGLFQSLKRDNPKESLTSGKDLFDASVFKSTTKTALFYQMIASLASVSSQCEPTSFHKFLRTLDDRGQLLRVYTQNIDALEMKAGLSFGVPEFEERFLRSSGRVGKTKGKGKANDKSKSREHGSNDTVAVTESIGKGLMKKGKTKYRGRREPETGSYSCTIKRRKKISSVGNGVHPAFDVGSSTQQRPLVPISEESTSTIDPPFRPPLNTIPRCIPLHGTLLTLHCQHCTQTYPLNPPPLSLSVQSPTPPRSIPSSPNPFNTSQPLISRAENQSPNSSPYMLHTLLTQGTPPPCPSCASLEQTRALVGKRLRGVGRLRPSVVLYGEEHREGEGVGEAVRRDLCGIEIETVQGDSKDQAVTAQDVPTVETSSSITETALSITEGTSALPSPSKSKPKARSRSTRKGPDLLLVVGTSLRVPGTKRIVREFSKAVKSTSGPISVTTGPTPQSSASTSPVLGTVHLPTPTPPASETLPEPTTTPTKPSRSTTRSSSSSKQKIKTIYLNNEFPLSSREWEGVFDVWIQGDVQVFARAIAALIQDQTAGSSPEIQNVVVDEDMATIVEDESNLEVPKKKVKQKRKREDEADAIGQETPRKKKKRKPNAVADPDIDVEKVFPLTPPATVHRQKSKHSSKFSSNTITSLGPIPWNPTSKVNDGGEEDEEVLYEDPSDTNIDGPGFRMSQIEDLNINIVDDSDSEELELDGMRIRSEPPLQKPSPSFVFSPAPTPPPTTKKKRKVILKLPPCDSSISSSFITQSSSGSSNPFLVSDIKTPSSQLMNLDIPSRSTTKVKPDTHDGPFSSSSQVEPHAYPTIWEQPILEPPPALPLMATYPGSSNFEYYTIPNATHYSARPHLNLHSSSPLSPLTSLSSSSSRRPSSSSVTPAPEFEATMGSSPTSIHSHRDCNSPSLIENNGSSPVPYMSYDDAYCFTDESQRFGWDRIERMLEGVLPVYA</sequence>
<keyword evidence="10" id="KW-1185">Reference proteome</keyword>
<dbReference type="Gene3D" id="3.40.50.1220">
    <property type="entry name" value="TPP-binding domain"/>
    <property type="match status" value="2"/>
</dbReference>
<feature type="compositionally biased region" description="Basic residues" evidence="7">
    <location>
        <begin position="471"/>
        <end position="481"/>
    </location>
</feature>
<dbReference type="InterPro" id="IPR050134">
    <property type="entry name" value="NAD-dep_sirtuin_deacylases"/>
</dbReference>
<feature type="compositionally biased region" description="Polar residues" evidence="7">
    <location>
        <begin position="511"/>
        <end position="534"/>
    </location>
</feature>
<evidence type="ECO:0000256" key="3">
    <source>
        <dbReference type="ARBA" id="ARBA00022679"/>
    </source>
</evidence>
<dbReference type="EMBL" id="BPWL01000003">
    <property type="protein sequence ID" value="GJJ08086.1"/>
    <property type="molecule type" value="Genomic_DNA"/>
</dbReference>
<dbReference type="InterPro" id="IPR026590">
    <property type="entry name" value="Ssirtuin_cat_dom"/>
</dbReference>
<dbReference type="InterPro" id="IPR003000">
    <property type="entry name" value="Sirtuin"/>
</dbReference>
<comment type="similarity">
    <text evidence="2">Belongs to the sirtuin family. Class I subfamily.</text>
</comment>
<evidence type="ECO:0000256" key="2">
    <source>
        <dbReference type="ARBA" id="ARBA00006924"/>
    </source>
</evidence>
<feature type="region of interest" description="Disordered" evidence="7">
    <location>
        <begin position="511"/>
        <end position="574"/>
    </location>
</feature>
<evidence type="ECO:0000313" key="9">
    <source>
        <dbReference type="EMBL" id="GJJ08086.1"/>
    </source>
</evidence>
<evidence type="ECO:0000256" key="7">
    <source>
        <dbReference type="SAM" id="MobiDB-lite"/>
    </source>
</evidence>
<dbReference type="SUPFAM" id="SSF52467">
    <property type="entry name" value="DHS-like NAD/FAD-binding domain"/>
    <property type="match status" value="1"/>
</dbReference>
<dbReference type="Gene3D" id="3.30.1600.10">
    <property type="entry name" value="SIR2/SIRT2 'Small Domain"/>
    <property type="match status" value="1"/>
</dbReference>
<feature type="compositionally biased region" description="Low complexity" evidence="7">
    <location>
        <begin position="547"/>
        <end position="573"/>
    </location>
</feature>
<evidence type="ECO:0000256" key="5">
    <source>
        <dbReference type="ARBA" id="ARBA00023128"/>
    </source>
</evidence>
<dbReference type="GO" id="GO:0006282">
    <property type="term" value="P:regulation of DNA repair"/>
    <property type="evidence" value="ECO:0007669"/>
    <property type="project" value="TreeGrafter"/>
</dbReference>
<evidence type="ECO:0000256" key="4">
    <source>
        <dbReference type="ARBA" id="ARBA00023027"/>
    </source>
</evidence>
<dbReference type="GO" id="GO:0000122">
    <property type="term" value="P:negative regulation of transcription by RNA polymerase II"/>
    <property type="evidence" value="ECO:0007669"/>
    <property type="project" value="TreeGrafter"/>
</dbReference>
<feature type="compositionally biased region" description="Polar residues" evidence="7">
    <location>
        <begin position="445"/>
        <end position="461"/>
    </location>
</feature>
<feature type="region of interest" description="Disordered" evidence="7">
    <location>
        <begin position="782"/>
        <end position="813"/>
    </location>
</feature>
<keyword evidence="4" id="KW-0520">NAD</keyword>
<feature type="compositionally biased region" description="Low complexity" evidence="7">
    <location>
        <begin position="935"/>
        <end position="956"/>
    </location>
</feature>
<evidence type="ECO:0000259" key="8">
    <source>
        <dbReference type="PROSITE" id="PS50305"/>
    </source>
</evidence>
<keyword evidence="3" id="KW-0808">Transferase</keyword>
<keyword evidence="5" id="KW-0496">Mitochondrion</keyword>
<feature type="region of interest" description="Disordered" evidence="7">
    <location>
        <begin position="861"/>
        <end position="881"/>
    </location>
</feature>
<comment type="subcellular location">
    <subcellularLocation>
        <location evidence="1">Mitochondrion</location>
    </subcellularLocation>
</comment>
<dbReference type="GO" id="GO:1990414">
    <property type="term" value="P:replication-born double-strand break repair via sister chromatid exchange"/>
    <property type="evidence" value="ECO:0007669"/>
    <property type="project" value="TreeGrafter"/>
</dbReference>
<feature type="compositionally biased region" description="Basic and acidic residues" evidence="7">
    <location>
        <begin position="190"/>
        <end position="202"/>
    </location>
</feature>
<organism evidence="9 10">
    <name type="scientific">Clathrus columnatus</name>
    <dbReference type="NCBI Taxonomy" id="1419009"/>
    <lineage>
        <taxon>Eukaryota</taxon>
        <taxon>Fungi</taxon>
        <taxon>Dikarya</taxon>
        <taxon>Basidiomycota</taxon>
        <taxon>Agaricomycotina</taxon>
        <taxon>Agaricomycetes</taxon>
        <taxon>Phallomycetidae</taxon>
        <taxon>Phallales</taxon>
        <taxon>Clathraceae</taxon>
        <taxon>Clathrus</taxon>
    </lineage>
</organism>
<feature type="region of interest" description="Disordered" evidence="7">
    <location>
        <begin position="647"/>
        <end position="757"/>
    </location>
</feature>
<dbReference type="PANTHER" id="PTHR11085">
    <property type="entry name" value="NAD-DEPENDENT PROTEIN DEACYLASE SIRTUIN-5, MITOCHONDRIAL-RELATED"/>
    <property type="match status" value="1"/>
</dbReference>
<dbReference type="Pfam" id="PF02146">
    <property type="entry name" value="SIR2"/>
    <property type="match status" value="1"/>
</dbReference>
<dbReference type="InterPro" id="IPR026591">
    <property type="entry name" value="Sirtuin_cat_small_dom_sf"/>
</dbReference>
<reference evidence="9" key="1">
    <citation type="submission" date="2021-10" db="EMBL/GenBank/DDBJ databases">
        <title>De novo Genome Assembly of Clathrus columnatus (Basidiomycota, Fungi) Using Illumina and Nanopore Sequence Data.</title>
        <authorList>
            <person name="Ogiso-Tanaka E."/>
            <person name="Itagaki H."/>
            <person name="Hosoya T."/>
            <person name="Hosaka K."/>
        </authorList>
    </citation>
    <scope>NUCLEOTIDE SEQUENCE</scope>
    <source>
        <strain evidence="9">MO-923</strain>
    </source>
</reference>
<dbReference type="PROSITE" id="PS50305">
    <property type="entry name" value="SIRTUIN"/>
    <property type="match status" value="1"/>
</dbReference>
<feature type="compositionally biased region" description="Polar residues" evidence="7">
    <location>
        <begin position="338"/>
        <end position="357"/>
    </location>
</feature>
<feature type="region of interest" description="Disordered" evidence="7">
    <location>
        <begin position="432"/>
        <end position="486"/>
    </location>
</feature>
<proteinExistence type="inferred from homology"/>
<dbReference type="InterPro" id="IPR029035">
    <property type="entry name" value="DHS-like_NAD/FAD-binding_dom"/>
</dbReference>
<dbReference type="AlphaFoldDB" id="A0AAV5A0B8"/>
<feature type="domain" description="Deacetylase sirtuin-type" evidence="8">
    <location>
        <begin position="41"/>
        <end position="579"/>
    </location>
</feature>
<accession>A0AAV5A0B8</accession>
<feature type="region of interest" description="Disordered" evidence="7">
    <location>
        <begin position="318"/>
        <end position="357"/>
    </location>
</feature>
<evidence type="ECO:0000313" key="10">
    <source>
        <dbReference type="Proteomes" id="UP001050691"/>
    </source>
</evidence>
<dbReference type="GO" id="GO:0070403">
    <property type="term" value="F:NAD+ binding"/>
    <property type="evidence" value="ECO:0007669"/>
    <property type="project" value="InterPro"/>
</dbReference>
<dbReference type="GO" id="GO:0005634">
    <property type="term" value="C:nucleus"/>
    <property type="evidence" value="ECO:0007669"/>
    <property type="project" value="TreeGrafter"/>
</dbReference>